<name>E3SLD5_9CAUD</name>
<dbReference type="KEGG" id="vg:10328786"/>
<protein>
    <submittedName>
        <fullName evidence="2">Phage tail fiber-like protein</fullName>
    </submittedName>
</protein>
<evidence type="ECO:0000313" key="2">
    <source>
        <dbReference type="EMBL" id="ADO98283.1"/>
    </source>
</evidence>
<organism evidence="2 3">
    <name type="scientific">Synechococcus phage S-SSM7</name>
    <dbReference type="NCBI Taxonomy" id="445686"/>
    <lineage>
        <taxon>Viruses</taxon>
        <taxon>Duplodnaviria</taxon>
        <taxon>Heunggongvirae</taxon>
        <taxon>Uroviricota</taxon>
        <taxon>Caudoviricetes</taxon>
        <taxon>Pantevenvirales</taxon>
        <taxon>Kyanoviridae</taxon>
        <taxon>Lipsvirus</taxon>
        <taxon>Lipsvirus ssm7</taxon>
    </lineage>
</organism>
<dbReference type="EMBL" id="GU071098">
    <property type="protein sequence ID" value="ADO98283.1"/>
    <property type="molecule type" value="Genomic_DNA"/>
</dbReference>
<sequence length="714" mass="73134">MAKQQIGVGSASNDGTGDTLRQGAVKVNANFSEIYSVFGDATNLVSFAKTSGISSDSNKFGGQIPSFYQDATNLTSGLLSPDRLPEVVVATAFSGGLIGSVTGNVTGDLTGTASTSVNAAVAYAVTGQPDLLARDIVAVSIACTNVIGDLTGAAAYAQTSGLSNYSFVSGLSTNSQRSVYSQLSGVSTVSGYATTAGIATLAVNSQGLTGSPDIVVGLASGTFKGDGSQLTGVVAASSGILIRDNDTPIGIAASVNFGYGATVSPLSAGIVTVTAVTQYDQLEISGVSTFTGDIKPNGNITGDGNTVITGVSSAYITDLHGGLIGNVITAAQPNITSLGTLTSLNVSGDVSIGGTLTYEDVTNIDSVGLITARSGMVATGVVTATAFSGPLIGNADTATSSGTATTATRANNIAVVDESTDTTCSVLYTNAASGYQAAKTGTNLLFDAVQGTLKPTNINATGIITASSFSGNATSATQATTANVASAVLLSDESSDTTCYPTFANSGIGTQSLKTGSNLYFNSNSGQLYATQFSGSGAGLSNIPASAITGLNVDTRPNFQTAEYSTKTTFDFTHNYTSVPNMSCTITPTNSNSKILIQVLIMGWASGGKYDTVWGIQRSISGGSTNDLTYPNDGLRQGSMYYETDTTQNYQAHCFQYWYVDTPGTTAAITYTPRIRNGYTAGTRTFYFNRDFGYFNYQSYRVGGSRMSVMEVQP</sequence>
<evidence type="ECO:0000259" key="1">
    <source>
        <dbReference type="Pfam" id="PF07880"/>
    </source>
</evidence>
<keyword evidence="3" id="KW-1185">Reference proteome</keyword>
<accession>E3SLD5</accession>
<dbReference type="RefSeq" id="YP_004324270.1">
    <property type="nucleotide sequence ID" value="NC_015287.1"/>
</dbReference>
<proteinExistence type="predicted"/>
<dbReference type="InterPro" id="IPR008987">
    <property type="entry name" value="Baseplate_struct_prot_Gp9/10_N"/>
</dbReference>
<dbReference type="GO" id="GO:0019076">
    <property type="term" value="P:viral release from host cell"/>
    <property type="evidence" value="ECO:0007669"/>
    <property type="project" value="InterPro"/>
</dbReference>
<feature type="domain" description="Baseplate structural protein Gp9/Gp10 N-terminal" evidence="1">
    <location>
        <begin position="3"/>
        <end position="43"/>
    </location>
</feature>
<dbReference type="Gene3D" id="1.20.5.960">
    <property type="entry name" value="Bacteriophage t4 gene product 9 (gp9)"/>
    <property type="match status" value="1"/>
</dbReference>
<dbReference type="OrthoDB" id="531at10239"/>
<dbReference type="GeneID" id="10328786"/>
<dbReference type="Proteomes" id="UP000006527">
    <property type="component" value="Segment"/>
</dbReference>
<dbReference type="SUPFAM" id="SSF50017">
    <property type="entry name" value="gp9"/>
    <property type="match status" value="1"/>
</dbReference>
<reference evidence="2 3" key="1">
    <citation type="journal article" date="2010" name="Environ. Microbiol.">
        <title>Genomic analysis of oceanic cyanobacterial myoviruses compared with T4-like myoviruses from diverse hosts and environments.</title>
        <authorList>
            <person name="Sullivan M.B."/>
            <person name="Huang K.H."/>
            <person name="Ignacio-Espinoza J.C."/>
            <person name="Berlin A.M."/>
            <person name="Kelly L."/>
            <person name="Weigele P.R."/>
            <person name="DeFrancesco A.S."/>
            <person name="Kern S.E."/>
            <person name="Thompson L.R."/>
            <person name="Young S."/>
            <person name="Yandava C."/>
            <person name="Fu R."/>
            <person name="Krastins B."/>
            <person name="Chase M."/>
            <person name="Sarracino D."/>
            <person name="Osburne M.S."/>
            <person name="Henn M.R."/>
            <person name="Chisholm S.W."/>
        </authorList>
    </citation>
    <scope>NUCLEOTIDE SEQUENCE [LARGE SCALE GENOMIC DNA]</scope>
    <source>
        <strain evidence="2">8109-3</strain>
    </source>
</reference>
<dbReference type="Pfam" id="PF07880">
    <property type="entry name" value="T4_gp9_10_N"/>
    <property type="match status" value="1"/>
</dbReference>
<dbReference type="InterPro" id="IPR036240">
    <property type="entry name" value="Gp9-like_sf"/>
</dbReference>
<gene>
    <name evidence="2" type="ORF">SSSM7_218</name>
</gene>
<evidence type="ECO:0000313" key="3">
    <source>
        <dbReference type="Proteomes" id="UP000006527"/>
    </source>
</evidence>